<dbReference type="SUPFAM" id="SSF47370">
    <property type="entry name" value="Bromodomain"/>
    <property type="match status" value="1"/>
</dbReference>
<proteinExistence type="predicted"/>
<keyword evidence="3 8" id="KW-0863">Zinc-finger</keyword>
<dbReference type="InterPro" id="IPR019787">
    <property type="entry name" value="Znf_PHD-finger"/>
</dbReference>
<dbReference type="InterPro" id="IPR001965">
    <property type="entry name" value="Znf_PHD"/>
</dbReference>
<keyword evidence="15" id="KW-1185">Reference proteome</keyword>
<dbReference type="SMART" id="SM00258">
    <property type="entry name" value="SAND"/>
    <property type="match status" value="1"/>
</dbReference>
<evidence type="ECO:0000256" key="4">
    <source>
        <dbReference type="ARBA" id="ARBA00022833"/>
    </source>
</evidence>
<protein>
    <submittedName>
        <fullName evidence="14">SP140 nuclear body protein</fullName>
    </submittedName>
</protein>
<dbReference type="Pfam" id="PF03172">
    <property type="entry name" value="HSR"/>
    <property type="match status" value="1"/>
</dbReference>
<dbReference type="Gene3D" id="3.10.390.10">
    <property type="entry name" value="SAND domain-like"/>
    <property type="match status" value="1"/>
</dbReference>
<evidence type="ECO:0000259" key="11">
    <source>
        <dbReference type="PROSITE" id="PS50016"/>
    </source>
</evidence>
<gene>
    <name evidence="14" type="primary">SP140</name>
</gene>
<evidence type="ECO:0000256" key="2">
    <source>
        <dbReference type="ARBA" id="ARBA00022723"/>
    </source>
</evidence>
<dbReference type="InterPro" id="IPR030411">
    <property type="entry name" value="Sp140_Bromo"/>
</dbReference>
<dbReference type="Gene3D" id="3.30.40.10">
    <property type="entry name" value="Zinc/RING finger domain, C3HC4 (zinc finger)"/>
    <property type="match status" value="1"/>
</dbReference>
<evidence type="ECO:0000256" key="5">
    <source>
        <dbReference type="ARBA" id="ARBA00023117"/>
    </source>
</evidence>
<name>A0A2I3LIW6_PAPAN</name>
<evidence type="ECO:0000259" key="10">
    <source>
        <dbReference type="PROSITE" id="PS50014"/>
    </source>
</evidence>
<dbReference type="InterPro" id="IPR011011">
    <property type="entry name" value="Znf_FYVE_PHD"/>
</dbReference>
<dbReference type="FunFam" id="1.20.920.10:FF:000028">
    <property type="entry name" value="Nuclear autoantigen Sp-100"/>
    <property type="match status" value="1"/>
</dbReference>
<dbReference type="PANTHER" id="PTHR46386">
    <property type="entry name" value="NUCLEAR BODY PROTEIN SP140"/>
    <property type="match status" value="1"/>
</dbReference>
<evidence type="ECO:0000256" key="3">
    <source>
        <dbReference type="ARBA" id="ARBA00022771"/>
    </source>
</evidence>
<dbReference type="PROSITE" id="PS50864">
    <property type="entry name" value="SAND"/>
    <property type="match status" value="1"/>
</dbReference>
<dbReference type="Ensembl" id="ENSPANT00000050357.2">
    <property type="protein sequence ID" value="ENSPANP00000023449.2"/>
    <property type="gene ID" value="ENSPANG00000022785.3"/>
</dbReference>
<dbReference type="SUPFAM" id="SSF57903">
    <property type="entry name" value="FYVE/PHD zinc finger"/>
    <property type="match status" value="1"/>
</dbReference>
<dbReference type="CDD" id="cd15626">
    <property type="entry name" value="PHD_SP110_140"/>
    <property type="match status" value="1"/>
</dbReference>
<dbReference type="Gene3D" id="1.20.920.10">
    <property type="entry name" value="Bromodomain-like"/>
    <property type="match status" value="1"/>
</dbReference>
<dbReference type="GO" id="GO:0006952">
    <property type="term" value="P:defense response"/>
    <property type="evidence" value="ECO:0007669"/>
    <property type="project" value="UniProtKB-ARBA"/>
</dbReference>
<dbReference type="STRING" id="9555.ENSPANP00000023449"/>
<feature type="compositionally biased region" description="Basic residues" evidence="9">
    <location>
        <begin position="645"/>
        <end position="655"/>
    </location>
</feature>
<dbReference type="InterPro" id="IPR043563">
    <property type="entry name" value="Sp110/Sp140/Sp140L-like"/>
</dbReference>
<dbReference type="GO" id="GO:0001650">
    <property type="term" value="C:fibrillar center"/>
    <property type="evidence" value="ECO:0007669"/>
    <property type="project" value="Ensembl"/>
</dbReference>
<dbReference type="GO" id="GO:0003677">
    <property type="term" value="F:DNA binding"/>
    <property type="evidence" value="ECO:0007669"/>
    <property type="project" value="UniProtKB-KW"/>
</dbReference>
<dbReference type="Proteomes" id="UP000028761">
    <property type="component" value="Chromosome 10"/>
</dbReference>
<dbReference type="GO" id="GO:0000981">
    <property type="term" value="F:DNA-binding transcription factor activity, RNA polymerase II-specific"/>
    <property type="evidence" value="ECO:0007669"/>
    <property type="project" value="TreeGrafter"/>
</dbReference>
<dbReference type="PANTHER" id="PTHR46386:SF1">
    <property type="entry name" value="NUCLEAR BODY PROTEIN SP140-LIKE PROTEIN"/>
    <property type="match status" value="1"/>
</dbReference>
<evidence type="ECO:0000259" key="13">
    <source>
        <dbReference type="PROSITE" id="PS51414"/>
    </source>
</evidence>
<feature type="domain" description="PHD-type" evidence="11">
    <location>
        <begin position="768"/>
        <end position="814"/>
    </location>
</feature>
<reference evidence="14" key="2">
    <citation type="submission" date="2025-08" db="UniProtKB">
        <authorList>
            <consortium name="Ensembl"/>
        </authorList>
    </citation>
    <scope>IDENTIFICATION</scope>
</reference>
<evidence type="ECO:0000313" key="14">
    <source>
        <dbReference type="Ensembl" id="ENSPANP00000023449.2"/>
    </source>
</evidence>
<feature type="region of interest" description="Disordered" evidence="9">
    <location>
        <begin position="248"/>
        <end position="427"/>
    </location>
</feature>
<dbReference type="CDD" id="cd05501">
    <property type="entry name" value="Bromo_SP100C_like"/>
    <property type="match status" value="1"/>
</dbReference>
<dbReference type="GO" id="GO:0008270">
    <property type="term" value="F:zinc ion binding"/>
    <property type="evidence" value="ECO:0007669"/>
    <property type="project" value="UniProtKB-KW"/>
</dbReference>
<reference evidence="14" key="3">
    <citation type="submission" date="2025-09" db="UniProtKB">
        <authorList>
            <consortium name="Ensembl"/>
        </authorList>
    </citation>
    <scope>IDENTIFICATION</scope>
</reference>
<evidence type="ECO:0000259" key="12">
    <source>
        <dbReference type="PROSITE" id="PS50864"/>
    </source>
</evidence>
<feature type="compositionally biased region" description="Basic and acidic residues" evidence="9">
    <location>
        <begin position="503"/>
        <end position="513"/>
    </location>
</feature>
<feature type="domain" description="SAND" evidence="12">
    <location>
        <begin position="658"/>
        <end position="739"/>
    </location>
</feature>
<dbReference type="SMART" id="SM00249">
    <property type="entry name" value="PHD"/>
    <property type="match status" value="1"/>
</dbReference>
<feature type="domain" description="HSR" evidence="13">
    <location>
        <begin position="22"/>
        <end position="138"/>
    </location>
</feature>
<evidence type="ECO:0000256" key="1">
    <source>
        <dbReference type="ARBA" id="ARBA00022553"/>
    </source>
</evidence>
<dbReference type="InterPro" id="IPR010919">
    <property type="entry name" value="SAND-like_dom_sf"/>
</dbReference>
<dbReference type="GeneTree" id="ENSGT00940000162129"/>
<feature type="region of interest" description="Disordered" evidence="9">
    <location>
        <begin position="477"/>
        <end position="526"/>
    </location>
</feature>
<dbReference type="InterPro" id="IPR019786">
    <property type="entry name" value="Zinc_finger_PHD-type_CS"/>
</dbReference>
<accession>A0A2I3LIW6</accession>
<dbReference type="FunFam" id="3.10.390.10:FF:000005">
    <property type="entry name" value="SP140 nuclear body protein"/>
    <property type="match status" value="1"/>
</dbReference>
<feature type="compositionally biased region" description="Basic residues" evidence="9">
    <location>
        <begin position="573"/>
        <end position="596"/>
    </location>
</feature>
<dbReference type="PROSITE" id="PS01359">
    <property type="entry name" value="ZF_PHD_1"/>
    <property type="match status" value="1"/>
</dbReference>
<keyword evidence="5 7" id="KW-0103">Bromodomain</keyword>
<organism evidence="14 15">
    <name type="scientific">Papio anubis</name>
    <name type="common">Olive baboon</name>
    <dbReference type="NCBI Taxonomy" id="9555"/>
    <lineage>
        <taxon>Eukaryota</taxon>
        <taxon>Metazoa</taxon>
        <taxon>Chordata</taxon>
        <taxon>Craniata</taxon>
        <taxon>Vertebrata</taxon>
        <taxon>Euteleostomi</taxon>
        <taxon>Mammalia</taxon>
        <taxon>Eutheria</taxon>
        <taxon>Euarchontoglires</taxon>
        <taxon>Primates</taxon>
        <taxon>Haplorrhini</taxon>
        <taxon>Catarrhini</taxon>
        <taxon>Cercopithecidae</taxon>
        <taxon>Cercopithecinae</taxon>
        <taxon>Papio</taxon>
    </lineage>
</organism>
<feature type="compositionally biased region" description="Basic and acidic residues" evidence="9">
    <location>
        <begin position="266"/>
        <end position="301"/>
    </location>
</feature>
<keyword evidence="1" id="KW-0597">Phosphoprotein</keyword>
<dbReference type="Pfam" id="PF00439">
    <property type="entry name" value="Bromodomain"/>
    <property type="match status" value="1"/>
</dbReference>
<dbReference type="InterPro" id="IPR036427">
    <property type="entry name" value="Bromodomain-like_sf"/>
</dbReference>
<keyword evidence="2" id="KW-0479">Metal-binding</keyword>
<sequence length="945" mass="106494">MAQRGQQGQMASGDSNLNSRMVTDIQNTEDQNLQEQVCPEPIFRFFREHKVEIASAITRPFPFLMGLRDRSFISEQMYEHFQEAFRNLVPVTRVMYCVLSELEKTFGWSHLEALFSRINLMAYPDLNEIYRSFQNVCYEHPPLQMNNVNELEDRPRLLPYGKQENSNADHEMGDVAVPQEALSSLPRCEPGFSSESCEQLALPNADGGDAEDAPSLLPGGGVSCELAIQTDEGESDEMPTLLPYDTEVLESNRMTDAARTYSTAPGKKEGDEEGRNSPGKRNQDKEKYQESPAARDRETFDLKTPQITNEGEPEKGPCLPDEGEEGSGDCSQMCDGEEPQEASSSLARCGSENLDLKTPQITNEGEPEKGLCLLPDEGEEGSDDCSQMCDGEEPQEVSSSLARCGSVSGELEDHPMNEEGESEELASSLLHDDVSGAEQSAYENEKCSCVMCFSEEVPGGPEVKMESDQACGTMDTVDIGNNSTLGKPKRKKTIQDKLSFQESDQKEREERPDIQLSLEQGAEQPACENEKCSYVMGFSEEVPESPEAKMENGQARGKMDTVGIGNNSTLEKPKRKRKKKKGHSWTRIKSRTQKKIQQHDNSKPGGQLVPNEEKAKVNLQGLSKLSGSKRSKPGTHFTQSDRAPQKRVRSRASRKHKDETVDFQAPLLPVTCGGVKGILHKEKLKQGSFLKCIQTEDGNWFTPGEFETKGGYARSKNWKLSVRCGGWPLQRLMKEGSLPNPPKIHYRNQKRILKSHNNSSVDPCMRNLDECEVCRDGGELFCCDTCSRVFHEDCHIAPVETERTPWSCIFCRMKESSGSQQCCQESEVLERQMCPQEQLKCEFLLLKVYCCSESSFFAKIPYYYYIREACQGLKEPMWLDKIKKRLNEHSYPQVEGFIRDMRLIFQNHRASYKYNDFGQMGLRLEAEFEKDFKEVFAIQETNGNS</sequence>
<dbReference type="PROSITE" id="PS51414">
    <property type="entry name" value="HSR"/>
    <property type="match status" value="1"/>
</dbReference>
<evidence type="ECO:0000256" key="6">
    <source>
        <dbReference type="ARBA" id="ARBA00023125"/>
    </source>
</evidence>
<dbReference type="PROSITE" id="PS50014">
    <property type="entry name" value="BROMODOMAIN_2"/>
    <property type="match status" value="1"/>
</dbReference>
<evidence type="ECO:0000256" key="9">
    <source>
        <dbReference type="SAM" id="MobiDB-lite"/>
    </source>
</evidence>
<feature type="domain" description="Bromo" evidence="10">
    <location>
        <begin position="873"/>
        <end position="907"/>
    </location>
</feature>
<dbReference type="AlphaFoldDB" id="A0A2I3LIW6"/>
<feature type="region of interest" description="Disordered" evidence="9">
    <location>
        <begin position="538"/>
        <end position="659"/>
    </location>
</feature>
<dbReference type="InterPro" id="IPR004865">
    <property type="entry name" value="HSR_dom"/>
</dbReference>
<dbReference type="PROSITE" id="PS50016">
    <property type="entry name" value="ZF_PHD_2"/>
    <property type="match status" value="1"/>
</dbReference>
<evidence type="ECO:0000256" key="8">
    <source>
        <dbReference type="PROSITE-ProRule" id="PRU00146"/>
    </source>
</evidence>
<dbReference type="SUPFAM" id="SSF63763">
    <property type="entry name" value="SAND domain-like"/>
    <property type="match status" value="1"/>
</dbReference>
<keyword evidence="6" id="KW-0238">DNA-binding</keyword>
<evidence type="ECO:0000313" key="15">
    <source>
        <dbReference type="Proteomes" id="UP000028761"/>
    </source>
</evidence>
<dbReference type="FunFam" id="3.30.40.10:FF:000294">
    <property type="entry name" value="Nuclear autoantigen Sp-100"/>
    <property type="match status" value="1"/>
</dbReference>
<dbReference type="Pfam" id="PF01342">
    <property type="entry name" value="SAND"/>
    <property type="match status" value="1"/>
</dbReference>
<dbReference type="InterPro" id="IPR000770">
    <property type="entry name" value="SAND_dom"/>
</dbReference>
<dbReference type="SMART" id="SM00297">
    <property type="entry name" value="BROMO"/>
    <property type="match status" value="1"/>
</dbReference>
<keyword evidence="4" id="KW-0862">Zinc</keyword>
<reference evidence="14 15" key="1">
    <citation type="submission" date="2012-03" db="EMBL/GenBank/DDBJ databases">
        <title>Whole Genome Assembly of Papio anubis.</title>
        <authorList>
            <person name="Liu Y.L."/>
            <person name="Abraham K.A."/>
            <person name="Akbar H.A."/>
            <person name="Ali S.A."/>
            <person name="Anosike U.A."/>
            <person name="Aqrawi P.A."/>
            <person name="Arias F.A."/>
            <person name="Attaway T.A."/>
            <person name="Awwad R.A."/>
            <person name="Babu C.B."/>
            <person name="Bandaranaike D.B."/>
            <person name="Battles P.B."/>
            <person name="Bell A.B."/>
            <person name="Beltran B.B."/>
            <person name="Berhane-Mersha D.B."/>
            <person name="Bess C.B."/>
            <person name="Bickham C.B."/>
            <person name="Bolden T.B."/>
            <person name="Carter K.C."/>
            <person name="Chau D.C."/>
            <person name="Chavez A.C."/>
            <person name="Clerc-Blankenburg K.C."/>
            <person name="Coyle M.C."/>
            <person name="Dao M.D."/>
            <person name="Davila M.L.D."/>
            <person name="Davy-Carroll L.D."/>
            <person name="Denson S.D."/>
            <person name="Dinh H.D."/>
            <person name="Fernandez S.F."/>
            <person name="Fernando P.F."/>
            <person name="Forbes L.F."/>
            <person name="Francis C.F."/>
            <person name="Francisco L.F."/>
            <person name="Fu Q.F."/>
            <person name="Garcia-Iii R.G."/>
            <person name="Garrett T.G."/>
            <person name="Gross S.G."/>
            <person name="Gubbala S.G."/>
            <person name="Hirani K.H."/>
            <person name="Hogues M.H."/>
            <person name="Hollins B.H."/>
            <person name="Jackson L.J."/>
            <person name="Javaid M.J."/>
            <person name="Jhangiani S.J."/>
            <person name="Johnson A.J."/>
            <person name="Johnson B.J."/>
            <person name="Jones J.J."/>
            <person name="Joshi V.J."/>
            <person name="Kalu J.K."/>
            <person name="Khan N.K."/>
            <person name="Korchina V.K."/>
            <person name="Kovar C.K."/>
            <person name="Lago L.L."/>
            <person name="Lara F.L."/>
            <person name="Le T.-K.L."/>
            <person name="Lee S.L."/>
            <person name="Legall-Iii F.L."/>
            <person name="Lemon S.L."/>
            <person name="Liu J.L."/>
            <person name="Liu Y.-S.L."/>
            <person name="Liyanage D.L."/>
            <person name="Lopez J.L."/>
            <person name="Lorensuhewa L.L."/>
            <person name="Mata R.M."/>
            <person name="Mathew T.M."/>
            <person name="Mercado C.M."/>
            <person name="Mercado I.M."/>
            <person name="Morales K.M."/>
            <person name="Morgan M.M."/>
            <person name="Munidasa M.M."/>
            <person name="Ngo D.N."/>
            <person name="Nguyen L.N."/>
            <person name="Nguyen T.N."/>
            <person name="Nguyen N.N."/>
            <person name="Obregon M.O."/>
            <person name="Okwuonu G.O."/>
            <person name="Ongeri F.O."/>
            <person name="Onwere C.O."/>
            <person name="Osifeso I.O."/>
            <person name="Parra A.P."/>
            <person name="Patil S.P."/>
            <person name="Perez A.P."/>
            <person name="Perez Y.P."/>
            <person name="Pham C.P."/>
            <person name="Pu L.-L.P."/>
            <person name="Puazo M.P."/>
            <person name="Quiroz J.Q."/>
            <person name="Rouhana J.R."/>
            <person name="Ruiz M.R."/>
            <person name="Ruiz S.-J.R."/>
            <person name="Saada N.S."/>
            <person name="Santibanez J.S."/>
            <person name="Scheel M.S."/>
            <person name="Schneider B.S."/>
            <person name="Simmons D.S."/>
            <person name="Sisson I.S."/>
            <person name="Tang L.-Y.T."/>
            <person name="Thornton R.T."/>
            <person name="Tisius J.T."/>
            <person name="Toledanes G.T."/>
            <person name="Trejos Z.T."/>
            <person name="Usmani K.U."/>
            <person name="Varghese R.V."/>
            <person name="Vattathil S.V."/>
            <person name="Vee V.V."/>
            <person name="Walker D.W."/>
            <person name="Weissenberger G.W."/>
            <person name="White C.W."/>
            <person name="Williams A.W."/>
            <person name="Woodworth J.W."/>
            <person name="Wright R.W."/>
            <person name="Zhu Y.Z."/>
            <person name="Han Y.H."/>
            <person name="Newsham I.N."/>
            <person name="Nazareth L.N."/>
            <person name="Worley K.W."/>
            <person name="Muzny D.M."/>
            <person name="Rogers J.R."/>
            <person name="Gibbs R.G."/>
        </authorList>
    </citation>
    <scope>NUCLEOTIDE SEQUENCE [LARGE SCALE GENOMIC DNA]</scope>
</reference>
<feature type="region of interest" description="Disordered" evidence="9">
    <location>
        <begin position="199"/>
        <end position="222"/>
    </location>
</feature>
<dbReference type="InterPro" id="IPR013083">
    <property type="entry name" value="Znf_RING/FYVE/PHD"/>
</dbReference>
<dbReference type="GO" id="GO:0005739">
    <property type="term" value="C:mitochondrion"/>
    <property type="evidence" value="ECO:0007669"/>
    <property type="project" value="Ensembl"/>
</dbReference>
<dbReference type="InterPro" id="IPR001487">
    <property type="entry name" value="Bromodomain"/>
</dbReference>
<dbReference type="Bgee" id="ENSPANG00000031809">
    <property type="expression patterns" value="Expressed in bone marrow and 65 other cell types or tissues"/>
</dbReference>
<evidence type="ECO:0000256" key="7">
    <source>
        <dbReference type="PROSITE-ProRule" id="PRU00035"/>
    </source>
</evidence>